<feature type="coiled-coil region" evidence="6">
    <location>
        <begin position="210"/>
        <end position="256"/>
    </location>
</feature>
<evidence type="ECO:0000256" key="6">
    <source>
        <dbReference type="SAM" id="Coils"/>
    </source>
</evidence>
<feature type="non-terminal residue" evidence="8">
    <location>
        <position position="266"/>
    </location>
</feature>
<reference evidence="8" key="1">
    <citation type="submission" date="2022-03" db="EMBL/GenBank/DDBJ databases">
        <authorList>
            <person name="Martin H S."/>
        </authorList>
    </citation>
    <scope>NUCLEOTIDE SEQUENCE</scope>
</reference>
<organism evidence="8 9">
    <name type="scientific">Iphiclides podalirius</name>
    <name type="common">scarce swallowtail</name>
    <dbReference type="NCBI Taxonomy" id="110791"/>
    <lineage>
        <taxon>Eukaryota</taxon>
        <taxon>Metazoa</taxon>
        <taxon>Ecdysozoa</taxon>
        <taxon>Arthropoda</taxon>
        <taxon>Hexapoda</taxon>
        <taxon>Insecta</taxon>
        <taxon>Pterygota</taxon>
        <taxon>Neoptera</taxon>
        <taxon>Endopterygota</taxon>
        <taxon>Lepidoptera</taxon>
        <taxon>Glossata</taxon>
        <taxon>Ditrysia</taxon>
        <taxon>Papilionoidea</taxon>
        <taxon>Papilionidae</taxon>
        <taxon>Papilioninae</taxon>
        <taxon>Iphiclides</taxon>
    </lineage>
</organism>
<feature type="domain" description="Myb/SANT-like DNA-binding" evidence="7">
    <location>
        <begin position="11"/>
        <end position="82"/>
    </location>
</feature>
<evidence type="ECO:0000256" key="3">
    <source>
        <dbReference type="ARBA" id="ARBA00023015"/>
    </source>
</evidence>
<evidence type="ECO:0000259" key="7">
    <source>
        <dbReference type="Pfam" id="PF13873"/>
    </source>
</evidence>
<dbReference type="Proteomes" id="UP000837857">
    <property type="component" value="Chromosome 19"/>
</dbReference>
<comment type="subunit">
    <text evidence="1">Self-associates forming complexes of several hundred monomers.</text>
</comment>
<evidence type="ECO:0000256" key="1">
    <source>
        <dbReference type="ARBA" id="ARBA00011764"/>
    </source>
</evidence>
<evidence type="ECO:0000256" key="2">
    <source>
        <dbReference type="ARBA" id="ARBA00016807"/>
    </source>
</evidence>
<sequence length="266" mass="29719">MNSSTKAAPMTKDETILLVELVAANKIINNKTTNATNNKLKEQAWQTLTNEFNSSISSFPRTSSQLRFKWDNLKKAARKRCANIKSNHNKTGGGKDYFPPDEVLDKVTSILANTCQGFSVEFGGDAINDIVVDVDIEKLVTENEDGYEDSDGGVCGGDVTQEEVLNEQQSVETHSPKPKFLFLNRASGSGTLAKRKRKLEEDSFKARILRDNALAEYLTTKKKKIELENEEKETIIAKLKIELENAKLENLKLKAALCKQCSKRIM</sequence>
<dbReference type="Pfam" id="PF13873">
    <property type="entry name" value="Myb_DNA-bind_5"/>
    <property type="match status" value="1"/>
</dbReference>
<keyword evidence="6" id="KW-0175">Coiled coil</keyword>
<gene>
    <name evidence="8" type="ORF">IPOD504_LOCUS6724</name>
</gene>
<dbReference type="PANTHER" id="PTHR21411">
    <property type="entry name" value="APONTIC"/>
    <property type="match status" value="1"/>
</dbReference>
<dbReference type="PANTHER" id="PTHR21411:SF0">
    <property type="entry name" value="REGULATORY PROTEIN ZESTE"/>
    <property type="match status" value="1"/>
</dbReference>
<evidence type="ECO:0000313" key="8">
    <source>
        <dbReference type="EMBL" id="CAH2049277.1"/>
    </source>
</evidence>
<comment type="function">
    <text evidence="5">Involved in transvection phenomena (= synapsis-dependent gene expression), where the synaptic pairing of chromosomes carrying genes with which zeste interacts influences the expression of these genes. Zeste binds to DNA and stimulates transcription from a nearby promoter.</text>
</comment>
<protein>
    <recommendedName>
        <fullName evidence="2">Regulatory protein zeste</fullName>
    </recommendedName>
</protein>
<evidence type="ECO:0000256" key="5">
    <source>
        <dbReference type="ARBA" id="ARBA00025466"/>
    </source>
</evidence>
<keyword evidence="9" id="KW-1185">Reference proteome</keyword>
<evidence type="ECO:0000313" key="9">
    <source>
        <dbReference type="Proteomes" id="UP000837857"/>
    </source>
</evidence>
<dbReference type="EMBL" id="OW152831">
    <property type="protein sequence ID" value="CAH2049277.1"/>
    <property type="molecule type" value="Genomic_DNA"/>
</dbReference>
<dbReference type="InterPro" id="IPR028002">
    <property type="entry name" value="Myb_DNA-bind_5"/>
</dbReference>
<proteinExistence type="predicted"/>
<keyword evidence="3" id="KW-0805">Transcription regulation</keyword>
<name>A0ABN8I9X5_9NEOP</name>
<accession>A0ABN8I9X5</accession>
<evidence type="ECO:0000256" key="4">
    <source>
        <dbReference type="ARBA" id="ARBA00023163"/>
    </source>
</evidence>
<keyword evidence="4" id="KW-0804">Transcription</keyword>